<dbReference type="EMBL" id="BKCJ010005562">
    <property type="protein sequence ID" value="GEU67423.1"/>
    <property type="molecule type" value="Genomic_DNA"/>
</dbReference>
<evidence type="ECO:0000313" key="1">
    <source>
        <dbReference type="EMBL" id="GEU67423.1"/>
    </source>
</evidence>
<proteinExistence type="predicted"/>
<dbReference type="GO" id="GO:0003964">
    <property type="term" value="F:RNA-directed DNA polymerase activity"/>
    <property type="evidence" value="ECO:0007669"/>
    <property type="project" value="UniProtKB-KW"/>
</dbReference>
<dbReference type="PANTHER" id="PTHR34072">
    <property type="entry name" value="ENZYMATIC POLYPROTEIN-RELATED"/>
    <property type="match status" value="1"/>
</dbReference>
<comment type="caution">
    <text evidence="1">The sequence shown here is derived from an EMBL/GenBank/DDBJ whole genome shotgun (WGS) entry which is preliminary data.</text>
</comment>
<sequence length="634" mass="72883">MRRVGKDFSGKGTPLFPTMMVQAQEEIDKAVNEEMDDSLEKAAATATSLDAEHDKGGEEVFVAQQYKKVVEKDVDVAQIQVTTTATTPTISIDEAIMAQALAELKHAKPKAKAKGIVFYELEESTTTATIPKSKSQDKKKAKMIKEPIRLKKKDQIHLDKKLALKLHAELQAKFDKEQRLATERAQQEVEANIALIGSYDDVQATINKMFDRAFKRVNTFVDYRTELVEESSKKIKEKVTEGSSKRAGTELEQESVKKQKIDDDKEIAKLKQLVNIIPDEEGIAIDAIPLAVKPPSIVDWKIQKEGKKSYYNIIRADGSSKIYLTFSHMLKYFDRKVMKTLWKVVKAMYGSTRPEGDYERVLCGDLKVMFEPHIKDEVWKMQQRYKVGRIVEIRSLHEVTAVKVRVNAAKLNLVLLNHKILQYILNQKDLNIRERRWIELLSDYDCEIRYHPGKAKMVADTLSQKEREPLRVRSLVRLNLGHCRLIDQVSILPASENDRQYGEAHSEKLRRREGRPLEFNMGDKVMLKKELHMRQRRWLELLSNYDCEIRYHPGKANVIADALSRKEREPPLRVRALVMTIGLDLPRQILNAQTEVRKPKNIKKEDVRGMLVENSRDLGKVRTEKLEPHADGTL</sequence>
<dbReference type="AlphaFoldDB" id="A0A6L2M070"/>
<organism evidence="1">
    <name type="scientific">Tanacetum cinerariifolium</name>
    <name type="common">Dalmatian daisy</name>
    <name type="synonym">Chrysanthemum cinerariifolium</name>
    <dbReference type="NCBI Taxonomy" id="118510"/>
    <lineage>
        <taxon>Eukaryota</taxon>
        <taxon>Viridiplantae</taxon>
        <taxon>Streptophyta</taxon>
        <taxon>Embryophyta</taxon>
        <taxon>Tracheophyta</taxon>
        <taxon>Spermatophyta</taxon>
        <taxon>Magnoliopsida</taxon>
        <taxon>eudicotyledons</taxon>
        <taxon>Gunneridae</taxon>
        <taxon>Pentapetalae</taxon>
        <taxon>asterids</taxon>
        <taxon>campanulids</taxon>
        <taxon>Asterales</taxon>
        <taxon>Asteraceae</taxon>
        <taxon>Asteroideae</taxon>
        <taxon>Anthemideae</taxon>
        <taxon>Anthemidinae</taxon>
        <taxon>Tanacetum</taxon>
    </lineage>
</organism>
<keyword evidence="1" id="KW-0695">RNA-directed DNA polymerase</keyword>
<protein>
    <submittedName>
        <fullName evidence="1">Reverse transcriptase domain-containing protein</fullName>
    </submittedName>
</protein>
<keyword evidence="1" id="KW-0548">Nucleotidyltransferase</keyword>
<dbReference type="PANTHER" id="PTHR34072:SF52">
    <property type="entry name" value="RIBONUCLEASE H"/>
    <property type="match status" value="1"/>
</dbReference>
<name>A0A6L2M070_TANCI</name>
<keyword evidence="1" id="KW-0808">Transferase</keyword>
<accession>A0A6L2M070</accession>
<gene>
    <name evidence="1" type="ORF">Tci_039401</name>
</gene>
<reference evidence="1" key="1">
    <citation type="journal article" date="2019" name="Sci. Rep.">
        <title>Draft genome of Tanacetum cinerariifolium, the natural source of mosquito coil.</title>
        <authorList>
            <person name="Yamashiro T."/>
            <person name="Shiraishi A."/>
            <person name="Satake H."/>
            <person name="Nakayama K."/>
        </authorList>
    </citation>
    <scope>NUCLEOTIDE SEQUENCE</scope>
</reference>